<comment type="subcellular location">
    <subcellularLocation>
        <location evidence="1">Nucleus</location>
    </subcellularLocation>
</comment>
<accession>A0A6A6PNQ8</accession>
<dbReference type="SUPFAM" id="SSF57701">
    <property type="entry name" value="Zn2/Cys6 DNA-binding domain"/>
    <property type="match status" value="1"/>
</dbReference>
<evidence type="ECO:0000313" key="7">
    <source>
        <dbReference type="EMBL" id="KAF2481264.1"/>
    </source>
</evidence>
<keyword evidence="4" id="KW-0804">Transcription</keyword>
<proteinExistence type="predicted"/>
<gene>
    <name evidence="7" type="ORF">BDY17DRAFT_300986</name>
</gene>
<evidence type="ECO:0000256" key="2">
    <source>
        <dbReference type="ARBA" id="ARBA00022723"/>
    </source>
</evidence>
<keyword evidence="3" id="KW-0805">Transcription regulation</keyword>
<protein>
    <recommendedName>
        <fullName evidence="6">Zn(2)-C6 fungal-type domain-containing protein</fullName>
    </recommendedName>
</protein>
<evidence type="ECO:0000256" key="3">
    <source>
        <dbReference type="ARBA" id="ARBA00023015"/>
    </source>
</evidence>
<dbReference type="PROSITE" id="PS00463">
    <property type="entry name" value="ZN2_CY6_FUNGAL_1"/>
    <property type="match status" value="1"/>
</dbReference>
<dbReference type="InterPro" id="IPR036864">
    <property type="entry name" value="Zn2-C6_fun-type_DNA-bd_sf"/>
</dbReference>
<dbReference type="Pfam" id="PF04082">
    <property type="entry name" value="Fungal_trans"/>
    <property type="match status" value="1"/>
</dbReference>
<dbReference type="AlphaFoldDB" id="A0A6A6PNQ8"/>
<organism evidence="7 8">
    <name type="scientific">Neohortaea acidophila</name>
    <dbReference type="NCBI Taxonomy" id="245834"/>
    <lineage>
        <taxon>Eukaryota</taxon>
        <taxon>Fungi</taxon>
        <taxon>Dikarya</taxon>
        <taxon>Ascomycota</taxon>
        <taxon>Pezizomycotina</taxon>
        <taxon>Dothideomycetes</taxon>
        <taxon>Dothideomycetidae</taxon>
        <taxon>Mycosphaerellales</taxon>
        <taxon>Teratosphaeriaceae</taxon>
        <taxon>Neohortaea</taxon>
    </lineage>
</organism>
<feature type="domain" description="Zn(2)-C6 fungal-type" evidence="6">
    <location>
        <begin position="6"/>
        <end position="36"/>
    </location>
</feature>
<dbReference type="GO" id="GO:0006351">
    <property type="term" value="P:DNA-templated transcription"/>
    <property type="evidence" value="ECO:0007669"/>
    <property type="project" value="InterPro"/>
</dbReference>
<keyword evidence="5" id="KW-0539">Nucleus</keyword>
<dbReference type="Pfam" id="PF00172">
    <property type="entry name" value="Zn_clus"/>
    <property type="match status" value="1"/>
</dbReference>
<evidence type="ECO:0000256" key="5">
    <source>
        <dbReference type="ARBA" id="ARBA00023242"/>
    </source>
</evidence>
<dbReference type="Gene3D" id="4.10.240.10">
    <property type="entry name" value="Zn(2)-C6 fungal-type DNA-binding domain"/>
    <property type="match status" value="1"/>
</dbReference>
<dbReference type="PANTHER" id="PTHR47338">
    <property type="entry name" value="ZN(II)2CYS6 TRANSCRIPTION FACTOR (EUROFUNG)-RELATED"/>
    <property type="match status" value="1"/>
</dbReference>
<evidence type="ECO:0000256" key="4">
    <source>
        <dbReference type="ARBA" id="ARBA00023163"/>
    </source>
</evidence>
<dbReference type="PROSITE" id="PS50048">
    <property type="entry name" value="ZN2_CY6_FUNGAL_2"/>
    <property type="match status" value="1"/>
</dbReference>
<dbReference type="GO" id="GO:0005634">
    <property type="term" value="C:nucleus"/>
    <property type="evidence" value="ECO:0007669"/>
    <property type="project" value="UniProtKB-SubCell"/>
</dbReference>
<dbReference type="EMBL" id="MU001638">
    <property type="protein sequence ID" value="KAF2481264.1"/>
    <property type="molecule type" value="Genomic_DNA"/>
</dbReference>
<dbReference type="GO" id="GO:0008270">
    <property type="term" value="F:zinc ion binding"/>
    <property type="evidence" value="ECO:0007669"/>
    <property type="project" value="InterPro"/>
</dbReference>
<keyword evidence="8" id="KW-1185">Reference proteome</keyword>
<sequence length="298" mass="33620">MRPQIACSNCRYRKKKCNRAYPSCSYCLRTHSRCTYVSGKHRVSPIPPVEIETPQSHSVDGDLGISPWSDALFLDAALFRARGHSTPDARLVPDARLRQELELDTSHEQYFARYLEIFQSWISIIPPQEISTTLSAPPATLDGENLLLLACIRLHAAPLLDRDPRTKLYVAIKSSLASAEVHGALSVQLLQTQVLVLLYEFGHGIYPGAYLTLGRCVDYLAALGIDEDAPDARQGSTWIETELHRRLWWAVFIMERHVARPAWPSCNIVLIQAQMHRHCRPWPPSIPLRTSAHKTLAI</sequence>
<evidence type="ECO:0000259" key="6">
    <source>
        <dbReference type="PROSITE" id="PS50048"/>
    </source>
</evidence>
<reference evidence="7" key="1">
    <citation type="journal article" date="2020" name="Stud. Mycol.">
        <title>101 Dothideomycetes genomes: a test case for predicting lifestyles and emergence of pathogens.</title>
        <authorList>
            <person name="Haridas S."/>
            <person name="Albert R."/>
            <person name="Binder M."/>
            <person name="Bloem J."/>
            <person name="Labutti K."/>
            <person name="Salamov A."/>
            <person name="Andreopoulos B."/>
            <person name="Baker S."/>
            <person name="Barry K."/>
            <person name="Bills G."/>
            <person name="Bluhm B."/>
            <person name="Cannon C."/>
            <person name="Castanera R."/>
            <person name="Culley D."/>
            <person name="Daum C."/>
            <person name="Ezra D."/>
            <person name="Gonzalez J."/>
            <person name="Henrissat B."/>
            <person name="Kuo A."/>
            <person name="Liang C."/>
            <person name="Lipzen A."/>
            <person name="Lutzoni F."/>
            <person name="Magnuson J."/>
            <person name="Mondo S."/>
            <person name="Nolan M."/>
            <person name="Ohm R."/>
            <person name="Pangilinan J."/>
            <person name="Park H.-J."/>
            <person name="Ramirez L."/>
            <person name="Alfaro M."/>
            <person name="Sun H."/>
            <person name="Tritt A."/>
            <person name="Yoshinaga Y."/>
            <person name="Zwiers L.-H."/>
            <person name="Turgeon B."/>
            <person name="Goodwin S."/>
            <person name="Spatafora J."/>
            <person name="Crous P."/>
            <person name="Grigoriev I."/>
        </authorList>
    </citation>
    <scope>NUCLEOTIDE SEQUENCE</scope>
    <source>
        <strain evidence="7">CBS 113389</strain>
    </source>
</reference>
<dbReference type="InterPro" id="IPR007219">
    <property type="entry name" value="XnlR_reg_dom"/>
</dbReference>
<dbReference type="InterPro" id="IPR050815">
    <property type="entry name" value="TF_fung"/>
</dbReference>
<dbReference type="OrthoDB" id="3862662at2759"/>
<dbReference type="Proteomes" id="UP000799767">
    <property type="component" value="Unassembled WGS sequence"/>
</dbReference>
<dbReference type="InterPro" id="IPR001138">
    <property type="entry name" value="Zn2Cys6_DnaBD"/>
</dbReference>
<dbReference type="GO" id="GO:0003677">
    <property type="term" value="F:DNA binding"/>
    <property type="evidence" value="ECO:0007669"/>
    <property type="project" value="InterPro"/>
</dbReference>
<dbReference type="GeneID" id="54475161"/>
<evidence type="ECO:0000256" key="1">
    <source>
        <dbReference type="ARBA" id="ARBA00004123"/>
    </source>
</evidence>
<evidence type="ECO:0000313" key="8">
    <source>
        <dbReference type="Proteomes" id="UP000799767"/>
    </source>
</evidence>
<keyword evidence="2" id="KW-0479">Metal-binding</keyword>
<dbReference type="RefSeq" id="XP_033587834.1">
    <property type="nucleotide sequence ID" value="XM_033734159.1"/>
</dbReference>
<dbReference type="GO" id="GO:0000981">
    <property type="term" value="F:DNA-binding transcription factor activity, RNA polymerase II-specific"/>
    <property type="evidence" value="ECO:0007669"/>
    <property type="project" value="InterPro"/>
</dbReference>
<dbReference type="PANTHER" id="PTHR47338:SF20">
    <property type="entry name" value="ZN(II)2CYS6 TRANSCRIPTION FACTOR (EUROFUNG)"/>
    <property type="match status" value="1"/>
</dbReference>
<name>A0A6A6PNQ8_9PEZI</name>
<dbReference type="CDD" id="cd12148">
    <property type="entry name" value="fungal_TF_MHR"/>
    <property type="match status" value="1"/>
</dbReference>
<dbReference type="CDD" id="cd00067">
    <property type="entry name" value="GAL4"/>
    <property type="match status" value="1"/>
</dbReference>